<proteinExistence type="predicted"/>
<dbReference type="EMBL" id="BMAT01013603">
    <property type="protein sequence ID" value="GFS16221.1"/>
    <property type="molecule type" value="Genomic_DNA"/>
</dbReference>
<evidence type="ECO:0000313" key="3">
    <source>
        <dbReference type="Proteomes" id="UP000762676"/>
    </source>
</evidence>
<gene>
    <name evidence="2" type="ORF">ElyMa_006790300</name>
</gene>
<feature type="region of interest" description="Disordered" evidence="1">
    <location>
        <begin position="81"/>
        <end position="100"/>
    </location>
</feature>
<protein>
    <submittedName>
        <fullName evidence="2">Uncharacterized protein</fullName>
    </submittedName>
</protein>
<accession>A0AAV4J6K7</accession>
<keyword evidence="3" id="KW-1185">Reference proteome</keyword>
<name>A0AAV4J6K7_9GAST</name>
<dbReference type="AlphaFoldDB" id="A0AAV4J6K7"/>
<organism evidence="2 3">
    <name type="scientific">Elysia marginata</name>
    <dbReference type="NCBI Taxonomy" id="1093978"/>
    <lineage>
        <taxon>Eukaryota</taxon>
        <taxon>Metazoa</taxon>
        <taxon>Spiralia</taxon>
        <taxon>Lophotrochozoa</taxon>
        <taxon>Mollusca</taxon>
        <taxon>Gastropoda</taxon>
        <taxon>Heterobranchia</taxon>
        <taxon>Euthyneura</taxon>
        <taxon>Panpulmonata</taxon>
        <taxon>Sacoglossa</taxon>
        <taxon>Placobranchoidea</taxon>
        <taxon>Plakobranchidae</taxon>
        <taxon>Elysia</taxon>
    </lineage>
</organism>
<sequence length="100" mass="10410">MAVVPGLDMPRRSVLASVGVTGTLGRRLLVFVLSLVSVPICPVKLQGCVRDGVDAFGADWCLLMFSSVGFTVDSDAKASKDVGILAPPPPSSNSSHLLRS</sequence>
<evidence type="ECO:0000313" key="2">
    <source>
        <dbReference type="EMBL" id="GFS16221.1"/>
    </source>
</evidence>
<comment type="caution">
    <text evidence="2">The sequence shown here is derived from an EMBL/GenBank/DDBJ whole genome shotgun (WGS) entry which is preliminary data.</text>
</comment>
<reference evidence="2 3" key="1">
    <citation type="journal article" date="2021" name="Elife">
        <title>Chloroplast acquisition without the gene transfer in kleptoplastic sea slugs, Plakobranchus ocellatus.</title>
        <authorList>
            <person name="Maeda T."/>
            <person name="Takahashi S."/>
            <person name="Yoshida T."/>
            <person name="Shimamura S."/>
            <person name="Takaki Y."/>
            <person name="Nagai Y."/>
            <person name="Toyoda A."/>
            <person name="Suzuki Y."/>
            <person name="Arimoto A."/>
            <person name="Ishii H."/>
            <person name="Satoh N."/>
            <person name="Nishiyama T."/>
            <person name="Hasebe M."/>
            <person name="Maruyama T."/>
            <person name="Minagawa J."/>
            <person name="Obokata J."/>
            <person name="Shigenobu S."/>
        </authorList>
    </citation>
    <scope>NUCLEOTIDE SEQUENCE [LARGE SCALE GENOMIC DNA]</scope>
</reference>
<evidence type="ECO:0000256" key="1">
    <source>
        <dbReference type="SAM" id="MobiDB-lite"/>
    </source>
</evidence>
<dbReference type="Proteomes" id="UP000762676">
    <property type="component" value="Unassembled WGS sequence"/>
</dbReference>